<organism evidence="1 2">
    <name type="scientific">Dreissena polymorpha</name>
    <name type="common">Zebra mussel</name>
    <name type="synonym">Mytilus polymorpha</name>
    <dbReference type="NCBI Taxonomy" id="45954"/>
    <lineage>
        <taxon>Eukaryota</taxon>
        <taxon>Metazoa</taxon>
        <taxon>Spiralia</taxon>
        <taxon>Lophotrochozoa</taxon>
        <taxon>Mollusca</taxon>
        <taxon>Bivalvia</taxon>
        <taxon>Autobranchia</taxon>
        <taxon>Heteroconchia</taxon>
        <taxon>Euheterodonta</taxon>
        <taxon>Imparidentia</taxon>
        <taxon>Neoheterodontei</taxon>
        <taxon>Myida</taxon>
        <taxon>Dreissenoidea</taxon>
        <taxon>Dreissenidae</taxon>
        <taxon>Dreissena</taxon>
    </lineage>
</organism>
<evidence type="ECO:0000313" key="2">
    <source>
        <dbReference type="Proteomes" id="UP000828390"/>
    </source>
</evidence>
<name>A0A9D4BXA4_DREPO</name>
<reference evidence="1" key="2">
    <citation type="submission" date="2020-11" db="EMBL/GenBank/DDBJ databases">
        <authorList>
            <person name="McCartney M.A."/>
            <person name="Auch B."/>
            <person name="Kono T."/>
            <person name="Mallez S."/>
            <person name="Becker A."/>
            <person name="Gohl D.M."/>
            <person name="Silverstein K.A.T."/>
            <person name="Koren S."/>
            <person name="Bechman K.B."/>
            <person name="Herman A."/>
            <person name="Abrahante J.E."/>
            <person name="Garbe J."/>
        </authorList>
    </citation>
    <scope>NUCLEOTIDE SEQUENCE</scope>
    <source>
        <strain evidence="1">Duluth1</strain>
        <tissue evidence="1">Whole animal</tissue>
    </source>
</reference>
<dbReference type="AlphaFoldDB" id="A0A9D4BXA4"/>
<sequence>MKGNFIVYVVVSKSNPREFVKKHTRKDSIYVRNSKSTKNTTKPHAHITDTVQTTVMSPF</sequence>
<dbReference type="EMBL" id="JAIWYP010000014">
    <property type="protein sequence ID" value="KAH3711423.1"/>
    <property type="molecule type" value="Genomic_DNA"/>
</dbReference>
<keyword evidence="2" id="KW-1185">Reference proteome</keyword>
<reference evidence="1" key="1">
    <citation type="journal article" date="2019" name="bioRxiv">
        <title>The Genome of the Zebra Mussel, Dreissena polymorpha: A Resource for Invasive Species Research.</title>
        <authorList>
            <person name="McCartney M.A."/>
            <person name="Auch B."/>
            <person name="Kono T."/>
            <person name="Mallez S."/>
            <person name="Zhang Y."/>
            <person name="Obille A."/>
            <person name="Becker A."/>
            <person name="Abrahante J.E."/>
            <person name="Garbe J."/>
            <person name="Badalamenti J.P."/>
            <person name="Herman A."/>
            <person name="Mangelson H."/>
            <person name="Liachko I."/>
            <person name="Sullivan S."/>
            <person name="Sone E.D."/>
            <person name="Koren S."/>
            <person name="Silverstein K.A.T."/>
            <person name="Beckman K.B."/>
            <person name="Gohl D.M."/>
        </authorList>
    </citation>
    <scope>NUCLEOTIDE SEQUENCE</scope>
    <source>
        <strain evidence="1">Duluth1</strain>
        <tissue evidence="1">Whole animal</tissue>
    </source>
</reference>
<protein>
    <submittedName>
        <fullName evidence="1">Uncharacterized protein</fullName>
    </submittedName>
</protein>
<gene>
    <name evidence="1" type="ORF">DPMN_071092</name>
</gene>
<proteinExistence type="predicted"/>
<accession>A0A9D4BXA4</accession>
<dbReference type="Proteomes" id="UP000828390">
    <property type="component" value="Unassembled WGS sequence"/>
</dbReference>
<evidence type="ECO:0000313" key="1">
    <source>
        <dbReference type="EMBL" id="KAH3711423.1"/>
    </source>
</evidence>
<comment type="caution">
    <text evidence="1">The sequence shown here is derived from an EMBL/GenBank/DDBJ whole genome shotgun (WGS) entry which is preliminary data.</text>
</comment>